<feature type="non-terminal residue" evidence="1">
    <location>
        <position position="1"/>
    </location>
</feature>
<evidence type="ECO:0000313" key="1">
    <source>
        <dbReference type="EMBL" id="CAG8834447.1"/>
    </source>
</evidence>
<dbReference type="EMBL" id="CAJVQC010109173">
    <property type="protein sequence ID" value="CAG8834447.1"/>
    <property type="molecule type" value="Genomic_DNA"/>
</dbReference>
<accession>A0ACA9SBF6</accession>
<name>A0ACA9SBF6_9GLOM</name>
<feature type="non-terminal residue" evidence="1">
    <location>
        <position position="41"/>
    </location>
</feature>
<comment type="caution">
    <text evidence="1">The sequence shown here is derived from an EMBL/GenBank/DDBJ whole genome shotgun (WGS) entry which is preliminary data.</text>
</comment>
<evidence type="ECO:0000313" key="2">
    <source>
        <dbReference type="Proteomes" id="UP000789920"/>
    </source>
</evidence>
<sequence>YIGVTCSFINDSWKLCEFALTIKYVRYPHTTERISEILSDI</sequence>
<reference evidence="1" key="1">
    <citation type="submission" date="2021-06" db="EMBL/GenBank/DDBJ databases">
        <authorList>
            <person name="Kallberg Y."/>
            <person name="Tangrot J."/>
            <person name="Rosling A."/>
        </authorList>
    </citation>
    <scope>NUCLEOTIDE SEQUENCE</scope>
    <source>
        <strain evidence="1">MA461A</strain>
    </source>
</reference>
<organism evidence="1 2">
    <name type="scientific">Racocetra persica</name>
    <dbReference type="NCBI Taxonomy" id="160502"/>
    <lineage>
        <taxon>Eukaryota</taxon>
        <taxon>Fungi</taxon>
        <taxon>Fungi incertae sedis</taxon>
        <taxon>Mucoromycota</taxon>
        <taxon>Glomeromycotina</taxon>
        <taxon>Glomeromycetes</taxon>
        <taxon>Diversisporales</taxon>
        <taxon>Gigasporaceae</taxon>
        <taxon>Racocetra</taxon>
    </lineage>
</organism>
<gene>
    <name evidence="1" type="ORF">RPERSI_LOCUS29200</name>
</gene>
<dbReference type="Proteomes" id="UP000789920">
    <property type="component" value="Unassembled WGS sequence"/>
</dbReference>
<protein>
    <submittedName>
        <fullName evidence="1">22208_t:CDS:1</fullName>
    </submittedName>
</protein>
<keyword evidence="2" id="KW-1185">Reference proteome</keyword>
<proteinExistence type="predicted"/>